<dbReference type="GO" id="GO:0005304">
    <property type="term" value="F:L-valine transmembrane transporter activity"/>
    <property type="evidence" value="ECO:0007669"/>
    <property type="project" value="TreeGrafter"/>
</dbReference>
<dbReference type="GO" id="GO:0005524">
    <property type="term" value="F:ATP binding"/>
    <property type="evidence" value="ECO:0007669"/>
    <property type="project" value="UniProtKB-KW"/>
</dbReference>
<dbReference type="Pfam" id="PF12399">
    <property type="entry name" value="BCA_ABC_TP_C"/>
    <property type="match status" value="1"/>
</dbReference>
<dbReference type="GO" id="GO:1903806">
    <property type="term" value="P:L-isoleucine import across plasma membrane"/>
    <property type="evidence" value="ECO:0007669"/>
    <property type="project" value="TreeGrafter"/>
</dbReference>
<dbReference type="InterPro" id="IPR027417">
    <property type="entry name" value="P-loop_NTPase"/>
</dbReference>
<evidence type="ECO:0000313" key="6">
    <source>
        <dbReference type="Proteomes" id="UP000013525"/>
    </source>
</evidence>
<dbReference type="eggNOG" id="COG0411">
    <property type="taxonomic scope" value="Bacteria"/>
</dbReference>
<reference evidence="5 6" key="1">
    <citation type="journal article" date="2013" name="Genome Announc.">
        <title>Draft Genome Sequence of Rhodococcus rhodnii Strain LMG5362, a Symbiont of Rhodnius prolixus (Hemiptera, Reduviidae, Triatominae), the Principle Vector of Trypanosoma cruzi.</title>
        <authorList>
            <person name="Pachebat J.A."/>
            <person name="van Keulen G."/>
            <person name="Whitten M.M."/>
            <person name="Girdwood S."/>
            <person name="Del Sol R."/>
            <person name="Dyson P.J."/>
            <person name="Facey P.D."/>
        </authorList>
    </citation>
    <scope>NUCLEOTIDE SEQUENCE [LARGE SCALE GENOMIC DNA]</scope>
    <source>
        <strain evidence="5 6">LMG 5362</strain>
    </source>
</reference>
<dbReference type="InterPro" id="IPR051120">
    <property type="entry name" value="ABC_AA/LPS_Transport"/>
</dbReference>
<evidence type="ECO:0000259" key="4">
    <source>
        <dbReference type="PROSITE" id="PS50893"/>
    </source>
</evidence>
<dbReference type="Pfam" id="PF00005">
    <property type="entry name" value="ABC_tran"/>
    <property type="match status" value="1"/>
</dbReference>
<dbReference type="AlphaFoldDB" id="R7WSP8"/>
<dbReference type="PANTHER" id="PTHR45772">
    <property type="entry name" value="CONSERVED COMPONENT OF ABC TRANSPORTER FOR NATURAL AMINO ACIDS-RELATED"/>
    <property type="match status" value="1"/>
</dbReference>
<dbReference type="GO" id="GO:0042941">
    <property type="term" value="P:D-alanine transmembrane transport"/>
    <property type="evidence" value="ECO:0007669"/>
    <property type="project" value="TreeGrafter"/>
</dbReference>
<dbReference type="GO" id="GO:0016887">
    <property type="term" value="F:ATP hydrolysis activity"/>
    <property type="evidence" value="ECO:0007669"/>
    <property type="project" value="InterPro"/>
</dbReference>
<dbReference type="GO" id="GO:0005886">
    <property type="term" value="C:plasma membrane"/>
    <property type="evidence" value="ECO:0007669"/>
    <property type="project" value="TreeGrafter"/>
</dbReference>
<keyword evidence="3" id="KW-0067">ATP-binding</keyword>
<name>R7WSP8_9NOCA</name>
<sequence length="277" mass="28850">MDAIAVRTKGLPLSHDLQSGEILLDTRGVTVRFGGHVALDDVSISVRAGTVTGLIGPNGAGKTTLFDTVTGAGRPAAGTVHLAGHDITRLAPHRRARLGMARTFQRLELFVSLTVRQNLLVAADIAGRRSGRRIPSVDEMLELTGLADIADDDVADVPTGRARIVEVARALMSGPRVLLLDEPASGQTEEETARFADLLRQLAAGGLAICLVEHDLPLVMGLCSTVHVLDYGKVIASGPPEQVGADPAVIAAYIGTDHTPGTAATDGDVPDTAREAG</sequence>
<organism evidence="5 6">
    <name type="scientific">Rhodococcus rhodnii LMG 5362</name>
    <dbReference type="NCBI Taxonomy" id="1273125"/>
    <lineage>
        <taxon>Bacteria</taxon>
        <taxon>Bacillati</taxon>
        <taxon>Actinomycetota</taxon>
        <taxon>Actinomycetes</taxon>
        <taxon>Mycobacteriales</taxon>
        <taxon>Nocardiaceae</taxon>
        <taxon>Rhodococcus</taxon>
    </lineage>
</organism>
<dbReference type="CDD" id="cd03219">
    <property type="entry name" value="ABC_Mj1267_LivG_branched"/>
    <property type="match status" value="1"/>
</dbReference>
<gene>
    <name evidence="5" type="ORF">Rrhod_1407</name>
</gene>
<dbReference type="SUPFAM" id="SSF52540">
    <property type="entry name" value="P-loop containing nucleoside triphosphate hydrolases"/>
    <property type="match status" value="1"/>
</dbReference>
<proteinExistence type="predicted"/>
<evidence type="ECO:0000256" key="3">
    <source>
        <dbReference type="ARBA" id="ARBA00022840"/>
    </source>
</evidence>
<feature type="domain" description="ABC transporter" evidence="4">
    <location>
        <begin position="24"/>
        <end position="256"/>
    </location>
</feature>
<protein>
    <submittedName>
        <fullName evidence="5">ABC branched chain amino acid transporter</fullName>
    </submittedName>
</protein>
<dbReference type="InterPro" id="IPR003593">
    <property type="entry name" value="AAA+_ATPase"/>
</dbReference>
<dbReference type="PROSITE" id="PS50893">
    <property type="entry name" value="ABC_TRANSPORTER_2"/>
    <property type="match status" value="1"/>
</dbReference>
<dbReference type="GO" id="GO:0015192">
    <property type="term" value="F:L-phenylalanine transmembrane transporter activity"/>
    <property type="evidence" value="ECO:0007669"/>
    <property type="project" value="TreeGrafter"/>
</dbReference>
<keyword evidence="2" id="KW-0547">Nucleotide-binding</keyword>
<comment type="caution">
    <text evidence="5">The sequence shown here is derived from an EMBL/GenBank/DDBJ whole genome shotgun (WGS) entry which is preliminary data.</text>
</comment>
<dbReference type="SMART" id="SM00382">
    <property type="entry name" value="AAA"/>
    <property type="match status" value="1"/>
</dbReference>
<keyword evidence="1" id="KW-0813">Transport</keyword>
<dbReference type="EMBL" id="APMY01000051">
    <property type="protein sequence ID" value="EOM77159.1"/>
    <property type="molecule type" value="Genomic_DNA"/>
</dbReference>
<evidence type="ECO:0000256" key="1">
    <source>
        <dbReference type="ARBA" id="ARBA00022448"/>
    </source>
</evidence>
<dbReference type="Gene3D" id="3.40.50.300">
    <property type="entry name" value="P-loop containing nucleotide triphosphate hydrolases"/>
    <property type="match status" value="1"/>
</dbReference>
<dbReference type="InterPro" id="IPR003439">
    <property type="entry name" value="ABC_transporter-like_ATP-bd"/>
</dbReference>
<dbReference type="GO" id="GO:0015188">
    <property type="term" value="F:L-isoleucine transmembrane transporter activity"/>
    <property type="evidence" value="ECO:0007669"/>
    <property type="project" value="TreeGrafter"/>
</dbReference>
<dbReference type="PATRIC" id="fig|1273125.3.peg.1360"/>
<dbReference type="GO" id="GO:1903805">
    <property type="term" value="P:L-valine import across plasma membrane"/>
    <property type="evidence" value="ECO:0007669"/>
    <property type="project" value="TreeGrafter"/>
</dbReference>
<dbReference type="Proteomes" id="UP000013525">
    <property type="component" value="Unassembled WGS sequence"/>
</dbReference>
<accession>R7WSP8</accession>
<keyword evidence="6" id="KW-1185">Reference proteome</keyword>
<dbReference type="GO" id="GO:0015808">
    <property type="term" value="P:L-alanine transport"/>
    <property type="evidence" value="ECO:0007669"/>
    <property type="project" value="TreeGrafter"/>
</dbReference>
<dbReference type="InterPro" id="IPR032823">
    <property type="entry name" value="BCA_ABC_TP_C"/>
</dbReference>
<evidence type="ECO:0000313" key="5">
    <source>
        <dbReference type="EMBL" id="EOM77159.1"/>
    </source>
</evidence>
<evidence type="ECO:0000256" key="2">
    <source>
        <dbReference type="ARBA" id="ARBA00022741"/>
    </source>
</evidence>
<dbReference type="PANTHER" id="PTHR45772:SF7">
    <property type="entry name" value="AMINO ACID ABC TRANSPORTER ATP-BINDING PROTEIN"/>
    <property type="match status" value="1"/>
</dbReference>